<organism evidence="1 2">
    <name type="scientific">Amycolatopsis orientalis</name>
    <name type="common">Nocardia orientalis</name>
    <dbReference type="NCBI Taxonomy" id="31958"/>
    <lineage>
        <taxon>Bacteria</taxon>
        <taxon>Bacillati</taxon>
        <taxon>Actinomycetota</taxon>
        <taxon>Actinomycetes</taxon>
        <taxon>Pseudonocardiales</taxon>
        <taxon>Pseudonocardiaceae</taxon>
        <taxon>Amycolatopsis</taxon>
    </lineage>
</organism>
<proteinExistence type="predicted"/>
<dbReference type="AlphaFoldDB" id="A0A193C528"/>
<dbReference type="RefSeq" id="WP_044856025.1">
    <property type="nucleotide sequence ID" value="NZ_CP016174.1"/>
</dbReference>
<dbReference type="Proteomes" id="UP000093695">
    <property type="component" value="Chromosome"/>
</dbReference>
<keyword evidence="2" id="KW-1185">Reference proteome</keyword>
<protein>
    <recommendedName>
        <fullName evidence="3">BioF2-like acetyltransferase domain-containing protein</fullName>
    </recommendedName>
</protein>
<reference evidence="1 2" key="1">
    <citation type="journal article" date="2015" name="Genome Announc.">
        <title>Draft Genome Sequence of Norvancomycin-Producing Strain Amycolatopsis orientalis CPCC200066.</title>
        <authorList>
            <person name="Lei X."/>
            <person name="Yuan F."/>
            <person name="Shi Y."/>
            <person name="Li X."/>
            <person name="Wang L."/>
            <person name="Hong B."/>
        </authorList>
    </citation>
    <scope>NUCLEOTIDE SEQUENCE [LARGE SCALE GENOMIC DNA]</scope>
    <source>
        <strain evidence="1 2">B-37</strain>
    </source>
</reference>
<evidence type="ECO:0000313" key="2">
    <source>
        <dbReference type="Proteomes" id="UP000093695"/>
    </source>
</evidence>
<accession>A0A193C528</accession>
<dbReference type="STRING" id="31958.SD37_30890"/>
<dbReference type="EMBL" id="CP016174">
    <property type="protein sequence ID" value="ANN19587.1"/>
    <property type="molecule type" value="Genomic_DNA"/>
</dbReference>
<evidence type="ECO:0000313" key="1">
    <source>
        <dbReference type="EMBL" id="ANN19587.1"/>
    </source>
</evidence>
<dbReference type="KEGG" id="aori:SD37_30890"/>
<dbReference type="eggNOG" id="COG3146">
    <property type="taxonomic scope" value="Bacteria"/>
</dbReference>
<sequence length="367" mass="40596">MVTMKVAAPGTALEVEVLDPRNAAEPEGWRGFLRRSKLWPVWEYEVLRREAWLAKNPAVLAVIRRGGEIAGALTVMVCRGWRAGDFAPVSVRGGRFRPRWAEAYLWQLSGYPACVLDDRLDEAERRQAIRRFEQALCAHLGPGLLGLIYRAMNPELLPALDGRGRVSREIDPAAVLSNTYSTVDDWERGLGDQTRKTLYGLRVDEDLRTEAGSARTDLDVHELSVLLNAHRARQDDRAWAEGQRSRFGGLHLDTRSPIAPSYLDALVRRTDVITRTYRDGSGRLLGFGTLFDAEDGCALHQWAALPSAGGGRKGLYVDFYARGVEHMIAGKRPELTAGRAMLTAKSALGFGTRALVSVAVPRPVLGR</sequence>
<evidence type="ECO:0008006" key="3">
    <source>
        <dbReference type="Google" id="ProtNLM"/>
    </source>
</evidence>
<gene>
    <name evidence="1" type="ORF">SD37_30890</name>
</gene>
<name>A0A193C528_AMYOR</name>